<comment type="similarity">
    <text evidence="1">Belongs to the Skp family.</text>
</comment>
<dbReference type="PANTHER" id="PTHR35089">
    <property type="entry name" value="CHAPERONE PROTEIN SKP"/>
    <property type="match status" value="1"/>
</dbReference>
<sequence length="176" mass="19672">MEKNVFRFLKVTFAALAFTLPTLAMAQGKIAVVNLQEAILQTDIAQKRLTEVRNQEDYKADKAEFDKLKKEFDQLVQKFQKDAAVMSQEQQVAARQKLANKQSDLEHVTGKLQQAEQGAGQGLLQEMSPRVQEVLRELITTEGIGLLLQRSSVIHADAGYSITAKVTDKLNQMPAE</sequence>
<evidence type="ECO:0000313" key="6">
    <source>
        <dbReference type="Proteomes" id="UP000235005"/>
    </source>
</evidence>
<protein>
    <recommendedName>
        <fullName evidence="7">OmpH family outer membrane protein</fullName>
    </recommendedName>
</protein>
<evidence type="ECO:0008006" key="7">
    <source>
        <dbReference type="Google" id="ProtNLM"/>
    </source>
</evidence>
<evidence type="ECO:0000256" key="1">
    <source>
        <dbReference type="ARBA" id="ARBA00009091"/>
    </source>
</evidence>
<proteinExistence type="inferred from homology"/>
<accession>A0A2N5X7D0</accession>
<evidence type="ECO:0000313" key="5">
    <source>
        <dbReference type="EMBL" id="PLW70389.1"/>
    </source>
</evidence>
<dbReference type="GO" id="GO:0005829">
    <property type="term" value="C:cytosol"/>
    <property type="evidence" value="ECO:0007669"/>
    <property type="project" value="TreeGrafter"/>
</dbReference>
<dbReference type="OrthoDB" id="5732407at2"/>
<gene>
    <name evidence="5" type="ORF">C0039_04100</name>
</gene>
<evidence type="ECO:0000256" key="4">
    <source>
        <dbReference type="SAM" id="SignalP"/>
    </source>
</evidence>
<reference evidence="5 6" key="1">
    <citation type="submission" date="2018-01" db="EMBL/GenBank/DDBJ databases">
        <title>The draft genome sequence of Halioglobus lutimaris HF004.</title>
        <authorList>
            <person name="Du Z.-J."/>
            <person name="Shi M.-J."/>
        </authorList>
    </citation>
    <scope>NUCLEOTIDE SEQUENCE [LARGE SCALE GENOMIC DNA]</scope>
    <source>
        <strain evidence="5 6">HF004</strain>
    </source>
</reference>
<dbReference type="SMART" id="SM00935">
    <property type="entry name" value="OmpH"/>
    <property type="match status" value="1"/>
</dbReference>
<dbReference type="InterPro" id="IPR005632">
    <property type="entry name" value="Chaperone_Skp"/>
</dbReference>
<name>A0A2N5X7D0_9GAMM</name>
<organism evidence="5 6">
    <name type="scientific">Pseudohalioglobus lutimaris</name>
    <dbReference type="NCBI Taxonomy" id="1737061"/>
    <lineage>
        <taxon>Bacteria</taxon>
        <taxon>Pseudomonadati</taxon>
        <taxon>Pseudomonadota</taxon>
        <taxon>Gammaproteobacteria</taxon>
        <taxon>Cellvibrionales</taxon>
        <taxon>Halieaceae</taxon>
        <taxon>Pseudohalioglobus</taxon>
    </lineage>
</organism>
<dbReference type="SUPFAM" id="SSF111384">
    <property type="entry name" value="OmpH-like"/>
    <property type="match status" value="1"/>
</dbReference>
<dbReference type="GO" id="GO:0050821">
    <property type="term" value="P:protein stabilization"/>
    <property type="evidence" value="ECO:0007669"/>
    <property type="project" value="TreeGrafter"/>
</dbReference>
<dbReference type="PANTHER" id="PTHR35089:SF1">
    <property type="entry name" value="CHAPERONE PROTEIN SKP"/>
    <property type="match status" value="1"/>
</dbReference>
<keyword evidence="6" id="KW-1185">Reference proteome</keyword>
<feature type="coiled-coil region" evidence="3">
    <location>
        <begin position="35"/>
        <end position="78"/>
    </location>
</feature>
<keyword evidence="3" id="KW-0175">Coiled coil</keyword>
<dbReference type="Gene3D" id="3.30.910.20">
    <property type="entry name" value="Skp domain"/>
    <property type="match status" value="1"/>
</dbReference>
<evidence type="ECO:0000256" key="3">
    <source>
        <dbReference type="SAM" id="Coils"/>
    </source>
</evidence>
<feature type="signal peptide" evidence="4">
    <location>
        <begin position="1"/>
        <end position="26"/>
    </location>
</feature>
<comment type="caution">
    <text evidence="5">The sequence shown here is derived from an EMBL/GenBank/DDBJ whole genome shotgun (WGS) entry which is preliminary data.</text>
</comment>
<dbReference type="Pfam" id="PF03938">
    <property type="entry name" value="OmpH"/>
    <property type="match status" value="1"/>
</dbReference>
<dbReference type="InterPro" id="IPR024930">
    <property type="entry name" value="Skp_dom_sf"/>
</dbReference>
<dbReference type="AlphaFoldDB" id="A0A2N5X7D0"/>
<feature type="chain" id="PRO_5014808000" description="OmpH family outer membrane protein" evidence="4">
    <location>
        <begin position="27"/>
        <end position="176"/>
    </location>
</feature>
<keyword evidence="2 4" id="KW-0732">Signal</keyword>
<evidence type="ECO:0000256" key="2">
    <source>
        <dbReference type="ARBA" id="ARBA00022729"/>
    </source>
</evidence>
<dbReference type="EMBL" id="PKUS01000002">
    <property type="protein sequence ID" value="PLW70389.1"/>
    <property type="molecule type" value="Genomic_DNA"/>
</dbReference>
<dbReference type="Proteomes" id="UP000235005">
    <property type="component" value="Unassembled WGS sequence"/>
</dbReference>
<dbReference type="GO" id="GO:0051082">
    <property type="term" value="F:unfolded protein binding"/>
    <property type="evidence" value="ECO:0007669"/>
    <property type="project" value="InterPro"/>
</dbReference>